<organism evidence="1 2">
    <name type="scientific">Armillaria gallica</name>
    <name type="common">Bulbous honey fungus</name>
    <name type="synonym">Armillaria bulbosa</name>
    <dbReference type="NCBI Taxonomy" id="47427"/>
    <lineage>
        <taxon>Eukaryota</taxon>
        <taxon>Fungi</taxon>
        <taxon>Dikarya</taxon>
        <taxon>Basidiomycota</taxon>
        <taxon>Agaricomycotina</taxon>
        <taxon>Agaricomycetes</taxon>
        <taxon>Agaricomycetidae</taxon>
        <taxon>Agaricales</taxon>
        <taxon>Marasmiineae</taxon>
        <taxon>Physalacriaceae</taxon>
        <taxon>Armillaria</taxon>
    </lineage>
</organism>
<dbReference type="EMBL" id="KZ293667">
    <property type="protein sequence ID" value="PBK89806.1"/>
    <property type="molecule type" value="Genomic_DNA"/>
</dbReference>
<gene>
    <name evidence="1" type="ORF">ARMGADRAFT_1167176</name>
</gene>
<evidence type="ECO:0000313" key="2">
    <source>
        <dbReference type="Proteomes" id="UP000217790"/>
    </source>
</evidence>
<protein>
    <submittedName>
        <fullName evidence="1">Uncharacterized protein</fullName>
    </submittedName>
</protein>
<reference evidence="2" key="1">
    <citation type="journal article" date="2017" name="Nat. Ecol. Evol.">
        <title>Genome expansion and lineage-specific genetic innovations in the forest pathogenic fungi Armillaria.</title>
        <authorList>
            <person name="Sipos G."/>
            <person name="Prasanna A.N."/>
            <person name="Walter M.C."/>
            <person name="O'Connor E."/>
            <person name="Balint B."/>
            <person name="Krizsan K."/>
            <person name="Kiss B."/>
            <person name="Hess J."/>
            <person name="Varga T."/>
            <person name="Slot J."/>
            <person name="Riley R."/>
            <person name="Boka B."/>
            <person name="Rigling D."/>
            <person name="Barry K."/>
            <person name="Lee J."/>
            <person name="Mihaltcheva S."/>
            <person name="LaButti K."/>
            <person name="Lipzen A."/>
            <person name="Waldron R."/>
            <person name="Moloney N.M."/>
            <person name="Sperisen C."/>
            <person name="Kredics L."/>
            <person name="Vagvoelgyi C."/>
            <person name="Patrignani A."/>
            <person name="Fitzpatrick D."/>
            <person name="Nagy I."/>
            <person name="Doyle S."/>
            <person name="Anderson J.B."/>
            <person name="Grigoriev I.V."/>
            <person name="Gueldener U."/>
            <person name="Muensterkoetter M."/>
            <person name="Nagy L.G."/>
        </authorList>
    </citation>
    <scope>NUCLEOTIDE SEQUENCE [LARGE SCALE GENOMIC DNA]</scope>
    <source>
        <strain evidence="2">Ar21-2</strain>
    </source>
</reference>
<accession>A0A2H3DQT5</accession>
<proteinExistence type="predicted"/>
<sequence length="87" mass="9476">MYYTDAIASIAKGVAPTLLIGRAAAGHTRPKDDCDESAVSTLRFQTPSELCTTSFQELTIQSAVLEIDIEAQPEPLVVFVEKTQWCS</sequence>
<dbReference type="InParanoid" id="A0A2H3DQT5"/>
<dbReference type="OMA" id="FQELTIQ"/>
<keyword evidence="2" id="KW-1185">Reference proteome</keyword>
<dbReference type="OrthoDB" id="3019016at2759"/>
<evidence type="ECO:0000313" key="1">
    <source>
        <dbReference type="EMBL" id="PBK89806.1"/>
    </source>
</evidence>
<dbReference type="AlphaFoldDB" id="A0A2H3DQT5"/>
<dbReference type="Proteomes" id="UP000217790">
    <property type="component" value="Unassembled WGS sequence"/>
</dbReference>
<name>A0A2H3DQT5_ARMGA</name>